<dbReference type="GO" id="GO:0004527">
    <property type="term" value="F:exonuclease activity"/>
    <property type="evidence" value="ECO:0007669"/>
    <property type="project" value="UniProtKB-KW"/>
</dbReference>
<dbReference type="EMBL" id="JAYGHK010000064">
    <property type="protein sequence ID" value="MEA5609841.1"/>
    <property type="molecule type" value="Genomic_DNA"/>
</dbReference>
<dbReference type="Gene3D" id="3.30.420.10">
    <property type="entry name" value="Ribonuclease H-like superfamily/Ribonuclease H"/>
    <property type="match status" value="1"/>
</dbReference>
<organism evidence="1 2">
    <name type="scientific">Nodularia spumigena UHCC 0060</name>
    <dbReference type="NCBI Taxonomy" id="3110300"/>
    <lineage>
        <taxon>Bacteria</taxon>
        <taxon>Bacillati</taxon>
        <taxon>Cyanobacteriota</taxon>
        <taxon>Cyanophyceae</taxon>
        <taxon>Nostocales</taxon>
        <taxon>Nodulariaceae</taxon>
        <taxon>Nodularia</taxon>
    </lineage>
</organism>
<evidence type="ECO:0000313" key="1">
    <source>
        <dbReference type="EMBL" id="MEA5609841.1"/>
    </source>
</evidence>
<comment type="caution">
    <text evidence="1">The sequence shown here is derived from an EMBL/GenBank/DDBJ whole genome shotgun (WGS) entry which is preliminary data.</text>
</comment>
<keyword evidence="1" id="KW-0378">Hydrolase</keyword>
<gene>
    <name evidence="1" type="ORF">VB695_17510</name>
</gene>
<keyword evidence="1" id="KW-0269">Exonuclease</keyword>
<proteinExistence type="predicted"/>
<dbReference type="SUPFAM" id="SSF53098">
    <property type="entry name" value="Ribonuclease H-like"/>
    <property type="match status" value="1"/>
</dbReference>
<keyword evidence="2" id="KW-1185">Reference proteome</keyword>
<sequence length="238" mass="27143">MKLLIIDTETTNIIERQVCEIAATLYQVSDNVRETGAIASISTVLPVTENPAEFVNGITWELTSKNPFADESMSLLKRMAACADYTVAFNAEFDAPLVDKLLIDDDFSWTNFTPNWLCAMKDFDWGYPAKNDSYKLTDLALWMGIGISTVHRAGDDVRLLVECFNRRKQTLPEMVNQAIFVANSPMIEFKAMVGYDNRELAKTAGFYWDGDRKLWTKKLRECRFNEFVKTLEFGVEII</sequence>
<dbReference type="Proteomes" id="UP001303285">
    <property type="component" value="Unassembled WGS sequence"/>
</dbReference>
<dbReference type="InterPro" id="IPR036397">
    <property type="entry name" value="RNaseH_sf"/>
</dbReference>
<name>A0ABU5UU79_NODSP</name>
<dbReference type="CDD" id="cd06127">
    <property type="entry name" value="DEDDh"/>
    <property type="match status" value="1"/>
</dbReference>
<accession>A0ABU5UU79</accession>
<evidence type="ECO:0000313" key="2">
    <source>
        <dbReference type="Proteomes" id="UP001303285"/>
    </source>
</evidence>
<keyword evidence="1" id="KW-0540">Nuclease</keyword>
<reference evidence="1 2" key="1">
    <citation type="submission" date="2023-12" db="EMBL/GenBank/DDBJ databases">
        <title>Baltic Sea Cyanobacteria.</title>
        <authorList>
            <person name="Delbaje E."/>
            <person name="Fewer D.P."/>
            <person name="Shishido T.K."/>
        </authorList>
    </citation>
    <scope>NUCLEOTIDE SEQUENCE [LARGE SCALE GENOMIC DNA]</scope>
    <source>
        <strain evidence="1 2">UHCC 0060</strain>
    </source>
</reference>
<protein>
    <submittedName>
        <fullName evidence="1">3'-5' exonuclease</fullName>
    </submittedName>
</protein>
<dbReference type="InterPro" id="IPR012337">
    <property type="entry name" value="RNaseH-like_sf"/>
</dbReference>
<dbReference type="RefSeq" id="WP_323244506.1">
    <property type="nucleotide sequence ID" value="NZ_JAYGHK010000064.1"/>
</dbReference>